<accession>A0ABQ9ILQ5</accession>
<organism evidence="1 2">
    <name type="scientific">Dryococelus australis</name>
    <dbReference type="NCBI Taxonomy" id="614101"/>
    <lineage>
        <taxon>Eukaryota</taxon>
        <taxon>Metazoa</taxon>
        <taxon>Ecdysozoa</taxon>
        <taxon>Arthropoda</taxon>
        <taxon>Hexapoda</taxon>
        <taxon>Insecta</taxon>
        <taxon>Pterygota</taxon>
        <taxon>Neoptera</taxon>
        <taxon>Polyneoptera</taxon>
        <taxon>Phasmatodea</taxon>
        <taxon>Verophasmatodea</taxon>
        <taxon>Anareolatae</taxon>
        <taxon>Phasmatidae</taxon>
        <taxon>Eurycanthinae</taxon>
        <taxon>Dryococelus</taxon>
    </lineage>
</organism>
<proteinExistence type="predicted"/>
<keyword evidence="2" id="KW-1185">Reference proteome</keyword>
<gene>
    <name evidence="1" type="ORF">PR048_002743</name>
</gene>
<evidence type="ECO:0000313" key="2">
    <source>
        <dbReference type="Proteomes" id="UP001159363"/>
    </source>
</evidence>
<reference evidence="1 2" key="1">
    <citation type="submission" date="2023-02" db="EMBL/GenBank/DDBJ databases">
        <title>LHISI_Scaffold_Assembly.</title>
        <authorList>
            <person name="Stuart O.P."/>
            <person name="Cleave R."/>
            <person name="Magrath M.J.L."/>
            <person name="Mikheyev A.S."/>
        </authorList>
    </citation>
    <scope>NUCLEOTIDE SEQUENCE [LARGE SCALE GENOMIC DNA]</scope>
    <source>
        <strain evidence="1">Daus_M_001</strain>
        <tissue evidence="1">Leg muscle</tissue>
    </source>
</reference>
<comment type="caution">
    <text evidence="1">The sequence shown here is derived from an EMBL/GenBank/DDBJ whole genome shotgun (WGS) entry which is preliminary data.</text>
</comment>
<protein>
    <submittedName>
        <fullName evidence="1">Uncharacterized protein</fullName>
    </submittedName>
</protein>
<sequence>MKGACVCIWYWVAPLKQVSLPRLELYGAHLQAKLNFYCHNFLSQCLHITATHAWIDSSVALAWIMSLPYLLKTFAANRMSLDNLSDCASRGLLPPDLFFHNLWWHGPCWLVHPPKQWPRSTVSGHDDNIAELKYSQLALLNTHEIPEELPLFPVMVCFIRRAKTQPCNSGSLTSLELDEDAVPYANASNMLDYMTTGNTSMEESLVQHEYSEWHPFLICMVCSGQSNHPLQDEQQLDELAVSQELICLHRQTVNMTIEVVPQMFNWIEIGAVWGPGKNLGVLIVLFQPRADTSSHVAGSINMLEDQVLSRKDNHHVWVEVIIEVRFITKSTRMMGPREYHENILQTIILSPPPCVHAAIDTGCRFSDVYCHTR</sequence>
<evidence type="ECO:0000313" key="1">
    <source>
        <dbReference type="EMBL" id="KAJ8897397.1"/>
    </source>
</evidence>
<dbReference type="PANTHER" id="PTHR22955:SF77">
    <property type="entry name" value="ASPARTIC PUTATIVE DOMAIN-CONTAINING PROTEIN-RELATED"/>
    <property type="match status" value="1"/>
</dbReference>
<dbReference type="EMBL" id="JARBHB010000001">
    <property type="protein sequence ID" value="KAJ8897397.1"/>
    <property type="molecule type" value="Genomic_DNA"/>
</dbReference>
<dbReference type="Proteomes" id="UP001159363">
    <property type="component" value="Chromosome 1"/>
</dbReference>
<dbReference type="PANTHER" id="PTHR22955">
    <property type="entry name" value="RETROTRANSPOSON"/>
    <property type="match status" value="1"/>
</dbReference>
<name>A0ABQ9ILQ5_9NEOP</name>